<dbReference type="GO" id="GO:0000166">
    <property type="term" value="F:nucleotide binding"/>
    <property type="evidence" value="ECO:0007669"/>
    <property type="project" value="InterPro"/>
</dbReference>
<organism evidence="5">
    <name type="scientific">freshwater metagenome</name>
    <dbReference type="NCBI Taxonomy" id="449393"/>
    <lineage>
        <taxon>unclassified sequences</taxon>
        <taxon>metagenomes</taxon>
        <taxon>ecological metagenomes</taxon>
    </lineage>
</organism>
<evidence type="ECO:0000256" key="2">
    <source>
        <dbReference type="ARBA" id="ARBA00023002"/>
    </source>
</evidence>
<dbReference type="Gene3D" id="3.30.360.10">
    <property type="entry name" value="Dihydrodipicolinate Reductase, domain 2"/>
    <property type="match status" value="1"/>
</dbReference>
<keyword evidence="2" id="KW-0560">Oxidoreductase</keyword>
<dbReference type="SUPFAM" id="SSF55347">
    <property type="entry name" value="Glyceraldehyde-3-phosphate dehydrogenase-like, C-terminal domain"/>
    <property type="match status" value="1"/>
</dbReference>
<dbReference type="Pfam" id="PF22725">
    <property type="entry name" value="GFO_IDH_MocA_C3"/>
    <property type="match status" value="1"/>
</dbReference>
<evidence type="ECO:0000259" key="3">
    <source>
        <dbReference type="Pfam" id="PF01408"/>
    </source>
</evidence>
<dbReference type="EMBL" id="CAEZXI010000092">
    <property type="protein sequence ID" value="CAB4688328.1"/>
    <property type="molecule type" value="Genomic_DNA"/>
</dbReference>
<gene>
    <name evidence="5" type="ORF">UFOPK2362_00810</name>
</gene>
<comment type="similarity">
    <text evidence="1">Belongs to the Gfo/Idh/MocA family.</text>
</comment>
<feature type="domain" description="Gfo/Idh/MocA-like oxidoreductase N-terminal" evidence="3">
    <location>
        <begin position="40"/>
        <end position="159"/>
    </location>
</feature>
<dbReference type="InterPro" id="IPR036291">
    <property type="entry name" value="NAD(P)-bd_dom_sf"/>
</dbReference>
<protein>
    <submittedName>
        <fullName evidence="5">Unannotated protein</fullName>
    </submittedName>
</protein>
<dbReference type="Gene3D" id="3.40.50.720">
    <property type="entry name" value="NAD(P)-binding Rossmann-like Domain"/>
    <property type="match status" value="1"/>
</dbReference>
<evidence type="ECO:0000256" key="1">
    <source>
        <dbReference type="ARBA" id="ARBA00010928"/>
    </source>
</evidence>
<reference evidence="5" key="1">
    <citation type="submission" date="2020-05" db="EMBL/GenBank/DDBJ databases">
        <authorList>
            <person name="Chiriac C."/>
            <person name="Salcher M."/>
            <person name="Ghai R."/>
            <person name="Kavagutti S V."/>
        </authorList>
    </citation>
    <scope>NUCLEOTIDE SEQUENCE</scope>
</reference>
<sequence>MRAPTSANAKVAMMSSMAIMASIYKVLLMNSSINSARTPLKIGILGAARIAPSAIISPAHATGHRLVAVASRDIKKAEEFAKQHQVEGVYGNYQDLIDDPEINVIYNALHNGAHAPWNIIALAAGKHVLSEKPSASNAAEANDVVQAVSKSGKIFMEGFHYYYHPVFQRALAILKSGEIGEVTKVESALIIPMPDPNDLRLQFDLAGGSLMDVGCYALHSQRMICNAITGGEPTVLSTEVNADKNDIDTKLNVELQYPNGVKGYAKGDFESPEFNAPLTITGTKGSIHLPNFVVSGWDDRVITKVGSTERTEHLGTLSTYTHQLMAFADAVDLGKSIQTDAADALKQVTLIDASYINAGLPVRPRFKI</sequence>
<evidence type="ECO:0000259" key="4">
    <source>
        <dbReference type="Pfam" id="PF22725"/>
    </source>
</evidence>
<dbReference type="PANTHER" id="PTHR22604:SF105">
    <property type="entry name" value="TRANS-1,2-DIHYDROBENZENE-1,2-DIOL DEHYDROGENASE"/>
    <property type="match status" value="1"/>
</dbReference>
<dbReference type="GO" id="GO:0016491">
    <property type="term" value="F:oxidoreductase activity"/>
    <property type="evidence" value="ECO:0007669"/>
    <property type="project" value="UniProtKB-KW"/>
</dbReference>
<dbReference type="PANTHER" id="PTHR22604">
    <property type="entry name" value="OXIDOREDUCTASES"/>
    <property type="match status" value="1"/>
</dbReference>
<name>A0A6J6NUI3_9ZZZZ</name>
<dbReference type="InterPro" id="IPR000683">
    <property type="entry name" value="Gfo/Idh/MocA-like_OxRdtase_N"/>
</dbReference>
<evidence type="ECO:0000313" key="5">
    <source>
        <dbReference type="EMBL" id="CAB4688328.1"/>
    </source>
</evidence>
<dbReference type="AlphaFoldDB" id="A0A6J6NUI3"/>
<dbReference type="InterPro" id="IPR055170">
    <property type="entry name" value="GFO_IDH_MocA-like_dom"/>
</dbReference>
<dbReference type="Pfam" id="PF01408">
    <property type="entry name" value="GFO_IDH_MocA"/>
    <property type="match status" value="1"/>
</dbReference>
<dbReference type="InterPro" id="IPR050984">
    <property type="entry name" value="Gfo/Idh/MocA_domain"/>
</dbReference>
<accession>A0A6J6NUI3</accession>
<proteinExistence type="inferred from homology"/>
<feature type="domain" description="GFO/IDH/MocA-like oxidoreductase" evidence="4">
    <location>
        <begin position="167"/>
        <end position="287"/>
    </location>
</feature>
<dbReference type="SUPFAM" id="SSF51735">
    <property type="entry name" value="NAD(P)-binding Rossmann-fold domains"/>
    <property type="match status" value="1"/>
</dbReference>